<dbReference type="Proteomes" id="UP001595648">
    <property type="component" value="Unassembled WGS sequence"/>
</dbReference>
<name>A0ABV7MKG0_9HYPH</name>
<dbReference type="RefSeq" id="WP_378978215.1">
    <property type="nucleotide sequence ID" value="NZ_JBHRVD010000001.1"/>
</dbReference>
<gene>
    <name evidence="2" type="ORF">ACFOJ9_07725</name>
</gene>
<feature type="signal peptide" evidence="1">
    <location>
        <begin position="1"/>
        <end position="28"/>
    </location>
</feature>
<organism evidence="2 3">
    <name type="scientific">Mesorhizobium cantuariense</name>
    <dbReference type="NCBI Taxonomy" id="1300275"/>
    <lineage>
        <taxon>Bacteria</taxon>
        <taxon>Pseudomonadati</taxon>
        <taxon>Pseudomonadota</taxon>
        <taxon>Alphaproteobacteria</taxon>
        <taxon>Hyphomicrobiales</taxon>
        <taxon>Phyllobacteriaceae</taxon>
        <taxon>Mesorhizobium</taxon>
    </lineage>
</organism>
<sequence>MPNWINTGVVLLSLLSFSVGCLLATASADEMVSACVRANPLETLSSSHTSEKLCDLTIASDTVEFFVSRSTMKHNPLTSSKIGDYFENFPSYSYKFDRLESKNLYRISAVDIDNKITASPLGISSYLFLTEGEGIWIRCNEGFDRKCSVYQDVALFNEDSQWDFCKVQIIARFDNPPSENNISIVRDDVSKISSILFEKLKPALVAACHVRGK</sequence>
<accession>A0ABV7MKG0</accession>
<keyword evidence="3" id="KW-1185">Reference proteome</keyword>
<evidence type="ECO:0000313" key="3">
    <source>
        <dbReference type="Proteomes" id="UP001595648"/>
    </source>
</evidence>
<evidence type="ECO:0000313" key="2">
    <source>
        <dbReference type="EMBL" id="MFC3321664.1"/>
    </source>
</evidence>
<evidence type="ECO:0000256" key="1">
    <source>
        <dbReference type="SAM" id="SignalP"/>
    </source>
</evidence>
<reference evidence="3" key="1">
    <citation type="journal article" date="2019" name="Int. J. Syst. Evol. Microbiol.">
        <title>The Global Catalogue of Microorganisms (GCM) 10K type strain sequencing project: providing services to taxonomists for standard genome sequencing and annotation.</title>
        <authorList>
            <consortium name="The Broad Institute Genomics Platform"/>
            <consortium name="The Broad Institute Genome Sequencing Center for Infectious Disease"/>
            <person name="Wu L."/>
            <person name="Ma J."/>
        </authorList>
    </citation>
    <scope>NUCLEOTIDE SEQUENCE [LARGE SCALE GENOMIC DNA]</scope>
    <source>
        <strain evidence="3">ICMP 19515</strain>
    </source>
</reference>
<keyword evidence="1" id="KW-0732">Signal</keyword>
<dbReference type="EMBL" id="JBHRVD010000001">
    <property type="protein sequence ID" value="MFC3321664.1"/>
    <property type="molecule type" value="Genomic_DNA"/>
</dbReference>
<protein>
    <submittedName>
        <fullName evidence="2">Uncharacterized protein</fullName>
    </submittedName>
</protein>
<comment type="caution">
    <text evidence="2">The sequence shown here is derived from an EMBL/GenBank/DDBJ whole genome shotgun (WGS) entry which is preliminary data.</text>
</comment>
<feature type="chain" id="PRO_5045691313" evidence="1">
    <location>
        <begin position="29"/>
        <end position="213"/>
    </location>
</feature>
<proteinExistence type="predicted"/>